<protein>
    <submittedName>
        <fullName evidence="1">Uncharacterized protein</fullName>
    </submittedName>
</protein>
<keyword evidence="2" id="KW-1185">Reference proteome</keyword>
<gene>
    <name evidence="1" type="ORF">AKJ09_06961</name>
</gene>
<reference evidence="1 2" key="1">
    <citation type="submission" date="2015-08" db="EMBL/GenBank/DDBJ databases">
        <authorList>
            <person name="Babu N.S."/>
            <person name="Beckwith C.J."/>
            <person name="Beseler K.G."/>
            <person name="Brison A."/>
            <person name="Carone J.V."/>
            <person name="Caskin T.P."/>
            <person name="Diamond M."/>
            <person name="Durham M.E."/>
            <person name="Foxe J.M."/>
            <person name="Go M."/>
            <person name="Henderson B.A."/>
            <person name="Jones I.B."/>
            <person name="McGettigan J.A."/>
            <person name="Micheletti S.J."/>
            <person name="Nasrallah M.E."/>
            <person name="Ortiz D."/>
            <person name="Piller C.R."/>
            <person name="Privatt S.R."/>
            <person name="Schneider S.L."/>
            <person name="Sharp S."/>
            <person name="Smith T.C."/>
            <person name="Stanton J.D."/>
            <person name="Ullery H.E."/>
            <person name="Wilson R.J."/>
            <person name="Serrano M.G."/>
            <person name="Buck G."/>
            <person name="Lee V."/>
            <person name="Wang Y."/>
            <person name="Carvalho R."/>
            <person name="Voegtly L."/>
            <person name="Shi R."/>
            <person name="Duckworth R."/>
            <person name="Johnson A."/>
            <person name="Loviza R."/>
            <person name="Walstead R."/>
            <person name="Shah Z."/>
            <person name="Kiflezghi M."/>
            <person name="Wade K."/>
            <person name="Ball S.L."/>
            <person name="Bradley K.W."/>
            <person name="Asai D.J."/>
            <person name="Bowman C.A."/>
            <person name="Russell D.A."/>
            <person name="Pope W.H."/>
            <person name="Jacobs-Sera D."/>
            <person name="Hendrix R.W."/>
            <person name="Hatfull G.F."/>
        </authorList>
    </citation>
    <scope>NUCLEOTIDE SEQUENCE [LARGE SCALE GENOMIC DNA]</scope>
    <source>
        <strain evidence="1 2">DSM 27648</strain>
    </source>
</reference>
<dbReference type="AlphaFoldDB" id="A0A0K1Q3J0"/>
<dbReference type="Proteomes" id="UP000064967">
    <property type="component" value="Chromosome"/>
</dbReference>
<organism evidence="1 2">
    <name type="scientific">Labilithrix luteola</name>
    <dbReference type="NCBI Taxonomy" id="1391654"/>
    <lineage>
        <taxon>Bacteria</taxon>
        <taxon>Pseudomonadati</taxon>
        <taxon>Myxococcota</taxon>
        <taxon>Polyangia</taxon>
        <taxon>Polyangiales</taxon>
        <taxon>Labilitrichaceae</taxon>
        <taxon>Labilithrix</taxon>
    </lineage>
</organism>
<dbReference type="EMBL" id="CP012333">
    <property type="protein sequence ID" value="AKV00298.1"/>
    <property type="molecule type" value="Genomic_DNA"/>
</dbReference>
<sequence length="42" mass="4382">MGCAESDAATGSVPKSLEERCAALTYQQCGLLGPIRKKIDVA</sequence>
<evidence type="ECO:0000313" key="1">
    <source>
        <dbReference type="EMBL" id="AKV00298.1"/>
    </source>
</evidence>
<dbReference type="KEGG" id="llu:AKJ09_06961"/>
<proteinExistence type="predicted"/>
<dbReference type="STRING" id="1391654.AKJ09_06961"/>
<name>A0A0K1Q3J0_9BACT</name>
<evidence type="ECO:0000313" key="2">
    <source>
        <dbReference type="Proteomes" id="UP000064967"/>
    </source>
</evidence>
<accession>A0A0K1Q3J0</accession>